<evidence type="ECO:0000313" key="2">
    <source>
        <dbReference type="Proteomes" id="UP000593575"/>
    </source>
</evidence>
<comment type="caution">
    <text evidence="1">The sequence shown here is derived from an EMBL/GenBank/DDBJ whole genome shotgun (WGS) entry which is preliminary data.</text>
</comment>
<keyword evidence="2" id="KW-1185">Reference proteome</keyword>
<accession>A0A7J9ILZ6</accession>
<sequence length="31" mass="3446">MMGRLQSHGTHQAISCLQLTLLLIGIHCQEL</sequence>
<proteinExistence type="predicted"/>
<gene>
    <name evidence="1" type="ORF">Goarm_019909</name>
</gene>
<dbReference type="AlphaFoldDB" id="A0A7J9ILZ6"/>
<organism evidence="1 2">
    <name type="scientific">Gossypium armourianum</name>
    <dbReference type="NCBI Taxonomy" id="34283"/>
    <lineage>
        <taxon>Eukaryota</taxon>
        <taxon>Viridiplantae</taxon>
        <taxon>Streptophyta</taxon>
        <taxon>Embryophyta</taxon>
        <taxon>Tracheophyta</taxon>
        <taxon>Spermatophyta</taxon>
        <taxon>Magnoliopsida</taxon>
        <taxon>eudicotyledons</taxon>
        <taxon>Gunneridae</taxon>
        <taxon>Pentapetalae</taxon>
        <taxon>rosids</taxon>
        <taxon>malvids</taxon>
        <taxon>Malvales</taxon>
        <taxon>Malvaceae</taxon>
        <taxon>Malvoideae</taxon>
        <taxon>Gossypium</taxon>
    </lineage>
</organism>
<protein>
    <submittedName>
        <fullName evidence="1">Uncharacterized protein</fullName>
    </submittedName>
</protein>
<reference evidence="1 2" key="1">
    <citation type="journal article" date="2019" name="Genome Biol. Evol.">
        <title>Insights into the evolution of the New World diploid cottons (Gossypium, subgenus Houzingenia) based on genome sequencing.</title>
        <authorList>
            <person name="Grover C.E."/>
            <person name="Arick M.A. 2nd"/>
            <person name="Thrash A."/>
            <person name="Conover J.L."/>
            <person name="Sanders W.S."/>
            <person name="Peterson D.G."/>
            <person name="Frelichowski J.E."/>
            <person name="Scheffler J.A."/>
            <person name="Scheffler B.E."/>
            <person name="Wendel J.F."/>
        </authorList>
    </citation>
    <scope>NUCLEOTIDE SEQUENCE [LARGE SCALE GENOMIC DNA]</scope>
    <source>
        <strain evidence="1">6</strain>
        <tissue evidence="1">Leaf</tissue>
    </source>
</reference>
<dbReference type="EMBL" id="JABFAE010000002">
    <property type="protein sequence ID" value="MBA0823159.1"/>
    <property type="molecule type" value="Genomic_DNA"/>
</dbReference>
<name>A0A7J9ILZ6_9ROSI</name>
<dbReference type="Proteomes" id="UP000593575">
    <property type="component" value="Unassembled WGS sequence"/>
</dbReference>
<evidence type="ECO:0000313" key="1">
    <source>
        <dbReference type="EMBL" id="MBA0823159.1"/>
    </source>
</evidence>